<keyword evidence="1" id="KW-0413">Isomerase</keyword>
<dbReference type="InterPro" id="IPR055582">
    <property type="entry name" value="DUF7158"/>
</dbReference>
<dbReference type="EMBL" id="JBHSIS010000006">
    <property type="protein sequence ID" value="MFC4854968.1"/>
    <property type="molecule type" value="Genomic_DNA"/>
</dbReference>
<keyword evidence="2" id="KW-1185">Reference proteome</keyword>
<evidence type="ECO:0000313" key="1">
    <source>
        <dbReference type="EMBL" id="MFC4854968.1"/>
    </source>
</evidence>
<comment type="caution">
    <text evidence="1">The sequence shown here is derived from an EMBL/GenBank/DDBJ whole genome shotgun (WGS) entry which is preliminary data.</text>
</comment>
<proteinExistence type="predicted"/>
<dbReference type="GO" id="GO:0016853">
    <property type="term" value="F:isomerase activity"/>
    <property type="evidence" value="ECO:0007669"/>
    <property type="project" value="UniProtKB-KW"/>
</dbReference>
<dbReference type="Pfam" id="PF23716">
    <property type="entry name" value="DUF7158"/>
    <property type="match status" value="1"/>
</dbReference>
<protein>
    <submittedName>
        <fullName evidence="1">Peptidylprolyl isomerase</fullName>
    </submittedName>
</protein>
<reference evidence="2" key="1">
    <citation type="journal article" date="2019" name="Int. J. Syst. Evol. Microbiol.">
        <title>The Global Catalogue of Microorganisms (GCM) 10K type strain sequencing project: providing services to taxonomists for standard genome sequencing and annotation.</title>
        <authorList>
            <consortium name="The Broad Institute Genomics Platform"/>
            <consortium name="The Broad Institute Genome Sequencing Center for Infectious Disease"/>
            <person name="Wu L."/>
            <person name="Ma J."/>
        </authorList>
    </citation>
    <scope>NUCLEOTIDE SEQUENCE [LARGE SCALE GENOMIC DNA]</scope>
    <source>
        <strain evidence="2">ZS-22-S1</strain>
    </source>
</reference>
<gene>
    <name evidence="1" type="ORF">ACFPCV_15795</name>
</gene>
<sequence length="252" mass="27194">MSAVAWVSGDPVDVSEVDTLEAALRSGPVGPTLPRERTGEGRQLRRWLVQVLVAERLVAVEAAARGLDAAGAPGLFDLAPDRAAMLGLGSVAADLLTRSALARTVFVAVTEHVTVTPDAVAEFHERNPERFRVPEERVVTHTIDDGPPRRRVLRRGQLTGPVEDAVFGAAGERAGPVRDPLGTHTVVVEQVRPARVRPLAQAREEITAHLLACARRRAFTAWLDRHAAADVRLAPGFEHPGDPGQPDNTHRH</sequence>
<accession>A0ABV9S1Z3</accession>
<dbReference type="RefSeq" id="WP_378056879.1">
    <property type="nucleotide sequence ID" value="NZ_JBHSIS010000006.1"/>
</dbReference>
<evidence type="ECO:0000313" key="2">
    <source>
        <dbReference type="Proteomes" id="UP001595859"/>
    </source>
</evidence>
<dbReference type="Proteomes" id="UP001595859">
    <property type="component" value="Unassembled WGS sequence"/>
</dbReference>
<organism evidence="1 2">
    <name type="scientific">Actinophytocola glycyrrhizae</name>
    <dbReference type="NCBI Taxonomy" id="2044873"/>
    <lineage>
        <taxon>Bacteria</taxon>
        <taxon>Bacillati</taxon>
        <taxon>Actinomycetota</taxon>
        <taxon>Actinomycetes</taxon>
        <taxon>Pseudonocardiales</taxon>
        <taxon>Pseudonocardiaceae</taxon>
    </lineage>
</organism>
<name>A0ABV9S1Z3_9PSEU</name>